<organism evidence="1 2">
    <name type="scientific">Paenisporosarcina cavernae</name>
    <dbReference type="NCBI Taxonomy" id="2320858"/>
    <lineage>
        <taxon>Bacteria</taxon>
        <taxon>Bacillati</taxon>
        <taxon>Bacillota</taxon>
        <taxon>Bacilli</taxon>
        <taxon>Bacillales</taxon>
        <taxon>Caryophanaceae</taxon>
        <taxon>Paenisporosarcina</taxon>
    </lineage>
</organism>
<name>A0A385YT62_9BACL</name>
<dbReference type="OrthoDB" id="9792518at2"/>
<dbReference type="PANTHER" id="PTHR43434:SF1">
    <property type="entry name" value="PHOSPHOGLYCOLATE PHOSPHATASE"/>
    <property type="match status" value="1"/>
</dbReference>
<dbReference type="Proteomes" id="UP000265725">
    <property type="component" value="Chromosome"/>
</dbReference>
<accession>A0A385YT62</accession>
<gene>
    <name evidence="1" type="ORF">D3873_08195</name>
</gene>
<dbReference type="EMBL" id="CP032418">
    <property type="protein sequence ID" value="AYC29876.1"/>
    <property type="molecule type" value="Genomic_DNA"/>
</dbReference>
<dbReference type="AlphaFoldDB" id="A0A385YT62"/>
<dbReference type="Gene3D" id="1.10.150.240">
    <property type="entry name" value="Putative phosphatase, domain 2"/>
    <property type="match status" value="1"/>
</dbReference>
<dbReference type="SFLD" id="SFLDS00003">
    <property type="entry name" value="Haloacid_Dehalogenase"/>
    <property type="match status" value="1"/>
</dbReference>
<dbReference type="Pfam" id="PF00702">
    <property type="entry name" value="Hydrolase"/>
    <property type="match status" value="1"/>
</dbReference>
<dbReference type="GO" id="GO:0006281">
    <property type="term" value="P:DNA repair"/>
    <property type="evidence" value="ECO:0007669"/>
    <property type="project" value="TreeGrafter"/>
</dbReference>
<dbReference type="GO" id="GO:0008967">
    <property type="term" value="F:phosphoglycolate phosphatase activity"/>
    <property type="evidence" value="ECO:0007669"/>
    <property type="project" value="TreeGrafter"/>
</dbReference>
<dbReference type="KEGG" id="paek:D3873_08195"/>
<keyword evidence="1" id="KW-0378">Hydrolase</keyword>
<dbReference type="PANTHER" id="PTHR43434">
    <property type="entry name" value="PHOSPHOGLYCOLATE PHOSPHATASE"/>
    <property type="match status" value="1"/>
</dbReference>
<proteinExistence type="predicted"/>
<dbReference type="InterPro" id="IPR023198">
    <property type="entry name" value="PGP-like_dom2"/>
</dbReference>
<evidence type="ECO:0000313" key="2">
    <source>
        <dbReference type="Proteomes" id="UP000265725"/>
    </source>
</evidence>
<evidence type="ECO:0000313" key="1">
    <source>
        <dbReference type="EMBL" id="AYC29876.1"/>
    </source>
</evidence>
<dbReference type="InterPro" id="IPR050155">
    <property type="entry name" value="HAD-like_hydrolase_sf"/>
</dbReference>
<keyword evidence="2" id="KW-1185">Reference proteome</keyword>
<protein>
    <submittedName>
        <fullName evidence="1">HAD family hydrolase</fullName>
    </submittedName>
</protein>
<sequence>MNKMKAIIFDMDGTLFQTATILEPALEATFDELRKNNVWDGSTPIELYRSIMGVPLPIVWQHLLPNHSASSRHKADTIFQKKLIELIANGNGALYPHVLDIFRYLEEKDRSIFIASNGLVDYLRAIVQFYKLDQWILETFSIQQIDSLDKGELVKLIKESYSITDAIVVGDRLSDFSAAKENGFPSIGCDFDFAHKEELSQADIIIQDLREIKKFV</sequence>
<dbReference type="InterPro" id="IPR023214">
    <property type="entry name" value="HAD_sf"/>
</dbReference>
<reference evidence="2" key="1">
    <citation type="submission" date="2018-09" db="EMBL/GenBank/DDBJ databases">
        <authorList>
            <person name="Zhu H."/>
        </authorList>
    </citation>
    <scope>NUCLEOTIDE SEQUENCE [LARGE SCALE GENOMIC DNA]</scope>
    <source>
        <strain evidence="2">K2R23-3</strain>
    </source>
</reference>
<dbReference type="InterPro" id="IPR036412">
    <property type="entry name" value="HAD-like_sf"/>
</dbReference>
<dbReference type="SUPFAM" id="SSF56784">
    <property type="entry name" value="HAD-like"/>
    <property type="match status" value="1"/>
</dbReference>
<dbReference type="Gene3D" id="3.40.50.1000">
    <property type="entry name" value="HAD superfamily/HAD-like"/>
    <property type="match status" value="1"/>
</dbReference>
<dbReference type="SFLD" id="SFLDG01129">
    <property type="entry name" value="C1.5:_HAD__Beta-PGM__Phosphata"/>
    <property type="match status" value="1"/>
</dbReference>
<dbReference type="GO" id="GO:0005829">
    <property type="term" value="C:cytosol"/>
    <property type="evidence" value="ECO:0007669"/>
    <property type="project" value="TreeGrafter"/>
</dbReference>